<keyword evidence="2" id="KW-1185">Reference proteome</keyword>
<reference evidence="1 2" key="1">
    <citation type="submission" date="2013-11" db="EMBL/GenBank/DDBJ databases">
        <title>Opisthorchis viverrini - life in the bile duct.</title>
        <authorList>
            <person name="Young N.D."/>
            <person name="Nagarajan N."/>
            <person name="Lin S.J."/>
            <person name="Korhonen P.K."/>
            <person name="Jex A.R."/>
            <person name="Hall R.S."/>
            <person name="Safavi-Hemami H."/>
            <person name="Kaewkong W."/>
            <person name="Bertrand D."/>
            <person name="Gao S."/>
            <person name="Seet Q."/>
            <person name="Wongkham S."/>
            <person name="Teh B.T."/>
            <person name="Wongkham C."/>
            <person name="Intapan P.M."/>
            <person name="Maleewong W."/>
            <person name="Yang X."/>
            <person name="Hu M."/>
            <person name="Wang Z."/>
            <person name="Hofmann A."/>
            <person name="Sternberg P.W."/>
            <person name="Tan P."/>
            <person name="Wang J."/>
            <person name="Gasser R.B."/>
        </authorList>
    </citation>
    <scope>NUCLEOTIDE SEQUENCE [LARGE SCALE GENOMIC DNA]</scope>
</reference>
<evidence type="ECO:0000313" key="1">
    <source>
        <dbReference type="EMBL" id="KER18044.1"/>
    </source>
</evidence>
<organism evidence="1 2">
    <name type="scientific">Opisthorchis viverrini</name>
    <name type="common">Southeast Asian liver fluke</name>
    <dbReference type="NCBI Taxonomy" id="6198"/>
    <lineage>
        <taxon>Eukaryota</taxon>
        <taxon>Metazoa</taxon>
        <taxon>Spiralia</taxon>
        <taxon>Lophotrochozoa</taxon>
        <taxon>Platyhelminthes</taxon>
        <taxon>Trematoda</taxon>
        <taxon>Digenea</taxon>
        <taxon>Opisthorchiida</taxon>
        <taxon>Opisthorchiata</taxon>
        <taxon>Opisthorchiidae</taxon>
        <taxon>Opisthorchis</taxon>
    </lineage>
</organism>
<dbReference type="STRING" id="6198.A0A074ZRV9"/>
<protein>
    <submittedName>
        <fullName evidence="1">Uncharacterized protein</fullName>
    </submittedName>
</protein>
<name>A0A074ZRV9_OPIVI</name>
<accession>A0A074ZRV9</accession>
<evidence type="ECO:0000313" key="2">
    <source>
        <dbReference type="Proteomes" id="UP000054324"/>
    </source>
</evidence>
<proteinExistence type="predicted"/>
<sequence>MAATEVPNDLTPEVPSQVISKQKRIEVGTLRHPSIITSLINTSQPQLTQLLQDAPVFGSGQEHVPQTHNWRIEEGPTDVSFDSDLGFPVGWTVV</sequence>
<dbReference type="AlphaFoldDB" id="A0A074ZRV9"/>
<dbReference type="RefSeq" id="XP_009178209.1">
    <property type="nucleotide sequence ID" value="XM_009179945.1"/>
</dbReference>
<gene>
    <name evidence="1" type="ORF">T265_16336</name>
</gene>
<dbReference type="EMBL" id="KL615027">
    <property type="protein sequence ID" value="KER18044.1"/>
    <property type="molecule type" value="Genomic_DNA"/>
</dbReference>
<feature type="non-terminal residue" evidence="1">
    <location>
        <position position="94"/>
    </location>
</feature>
<dbReference type="Proteomes" id="UP000054324">
    <property type="component" value="Unassembled WGS sequence"/>
</dbReference>
<dbReference type="KEGG" id="ovi:T265_16336"/>
<dbReference type="CTD" id="20330501"/>
<dbReference type="GeneID" id="20330501"/>